<name>A0A419R2I3_9SPHN</name>
<feature type="domain" description="Tyr recombinase" evidence="6">
    <location>
        <begin position="257"/>
        <end position="441"/>
    </location>
</feature>
<dbReference type="PROSITE" id="PS51898">
    <property type="entry name" value="TYR_RECOMBINASE"/>
    <property type="match status" value="1"/>
</dbReference>
<keyword evidence="2" id="KW-0229">DNA integration</keyword>
<dbReference type="InterPro" id="IPR010998">
    <property type="entry name" value="Integrase_recombinase_N"/>
</dbReference>
<dbReference type="Pfam" id="PF22022">
    <property type="entry name" value="Phage_int_M"/>
    <property type="match status" value="1"/>
</dbReference>
<keyword evidence="8" id="KW-1185">Reference proteome</keyword>
<dbReference type="PANTHER" id="PTHR30629:SF2">
    <property type="entry name" value="PROPHAGE INTEGRASE INTS-RELATED"/>
    <property type="match status" value="1"/>
</dbReference>
<dbReference type="InterPro" id="IPR050808">
    <property type="entry name" value="Phage_Integrase"/>
</dbReference>
<organism evidence="7 8">
    <name type="scientific">Tsuneonella suprasediminis</name>
    <dbReference type="NCBI Taxonomy" id="2306996"/>
    <lineage>
        <taxon>Bacteria</taxon>
        <taxon>Pseudomonadati</taxon>
        <taxon>Pseudomonadota</taxon>
        <taxon>Alphaproteobacteria</taxon>
        <taxon>Sphingomonadales</taxon>
        <taxon>Erythrobacteraceae</taxon>
        <taxon>Tsuneonella</taxon>
    </lineage>
</organism>
<evidence type="ECO:0000256" key="5">
    <source>
        <dbReference type="SAM" id="MobiDB-lite"/>
    </source>
</evidence>
<dbReference type="OrthoDB" id="7615137at2"/>
<feature type="region of interest" description="Disordered" evidence="5">
    <location>
        <begin position="147"/>
        <end position="172"/>
    </location>
</feature>
<gene>
    <name evidence="7" type="ORF">D6858_09520</name>
</gene>
<dbReference type="InterPro" id="IPR002104">
    <property type="entry name" value="Integrase_catalytic"/>
</dbReference>
<dbReference type="CDD" id="cd00801">
    <property type="entry name" value="INT_P4_C"/>
    <property type="match status" value="1"/>
</dbReference>
<dbReference type="Gene3D" id="1.10.443.10">
    <property type="entry name" value="Intergrase catalytic core"/>
    <property type="match status" value="1"/>
</dbReference>
<dbReference type="InterPro" id="IPR013762">
    <property type="entry name" value="Integrase-like_cat_sf"/>
</dbReference>
<comment type="similarity">
    <text evidence="1">Belongs to the 'phage' integrase family.</text>
</comment>
<evidence type="ECO:0000313" key="8">
    <source>
        <dbReference type="Proteomes" id="UP000284322"/>
    </source>
</evidence>
<dbReference type="PANTHER" id="PTHR30629">
    <property type="entry name" value="PROPHAGE INTEGRASE"/>
    <property type="match status" value="1"/>
</dbReference>
<dbReference type="GO" id="GO:0003677">
    <property type="term" value="F:DNA binding"/>
    <property type="evidence" value="ECO:0007669"/>
    <property type="project" value="UniProtKB-KW"/>
</dbReference>
<evidence type="ECO:0000256" key="4">
    <source>
        <dbReference type="ARBA" id="ARBA00023172"/>
    </source>
</evidence>
<dbReference type="Pfam" id="PF00589">
    <property type="entry name" value="Phage_integrase"/>
    <property type="match status" value="1"/>
</dbReference>
<feature type="compositionally biased region" description="Low complexity" evidence="5">
    <location>
        <begin position="156"/>
        <end position="169"/>
    </location>
</feature>
<dbReference type="InterPro" id="IPR011010">
    <property type="entry name" value="DNA_brk_join_enz"/>
</dbReference>
<dbReference type="Pfam" id="PF13356">
    <property type="entry name" value="Arm-DNA-bind_3"/>
    <property type="match status" value="1"/>
</dbReference>
<keyword evidence="4" id="KW-0233">DNA recombination</keyword>
<dbReference type="RefSeq" id="WP_120109360.1">
    <property type="nucleotide sequence ID" value="NZ_RAHJ01000018.1"/>
</dbReference>
<protein>
    <submittedName>
        <fullName evidence="7">DUF4102 domain-containing protein</fullName>
    </submittedName>
</protein>
<reference evidence="7 8" key="1">
    <citation type="submission" date="2018-09" db="EMBL/GenBank/DDBJ databases">
        <title>Altererythrobacter sp.Ery1 and Ery12, the genome sequencing of novel strains in genus Alterythrobacter.</title>
        <authorList>
            <person name="Cheng H."/>
            <person name="Wu Y.-H."/>
            <person name="Fang C."/>
            <person name="Xu X.-W."/>
        </authorList>
    </citation>
    <scope>NUCLEOTIDE SEQUENCE [LARGE SCALE GENOMIC DNA]</scope>
    <source>
        <strain evidence="7 8">Ery12</strain>
    </source>
</reference>
<dbReference type="InterPro" id="IPR025166">
    <property type="entry name" value="Integrase_DNA_bind_dom"/>
</dbReference>
<dbReference type="EMBL" id="RAHJ01000018">
    <property type="protein sequence ID" value="RJX68141.1"/>
    <property type="molecule type" value="Genomic_DNA"/>
</dbReference>
<dbReference type="GO" id="GO:0006310">
    <property type="term" value="P:DNA recombination"/>
    <property type="evidence" value="ECO:0007669"/>
    <property type="project" value="UniProtKB-KW"/>
</dbReference>
<accession>A0A419R2I3</accession>
<dbReference type="AlphaFoldDB" id="A0A419R2I3"/>
<dbReference type="Gene3D" id="1.10.150.130">
    <property type="match status" value="1"/>
</dbReference>
<proteinExistence type="inferred from homology"/>
<dbReference type="GO" id="GO:0015074">
    <property type="term" value="P:DNA integration"/>
    <property type="evidence" value="ECO:0007669"/>
    <property type="project" value="UniProtKB-KW"/>
</dbReference>
<evidence type="ECO:0000256" key="3">
    <source>
        <dbReference type="ARBA" id="ARBA00023125"/>
    </source>
</evidence>
<keyword evidence="3" id="KW-0238">DNA-binding</keyword>
<dbReference type="Gene3D" id="3.30.160.390">
    <property type="entry name" value="Integrase, DNA-binding domain"/>
    <property type="match status" value="1"/>
</dbReference>
<evidence type="ECO:0000313" key="7">
    <source>
        <dbReference type="EMBL" id="RJX68141.1"/>
    </source>
</evidence>
<dbReference type="Proteomes" id="UP000284322">
    <property type="component" value="Unassembled WGS sequence"/>
</dbReference>
<sequence>MATVAEAPKVKEKRGRERLTEKRLEALTVKAGTRAEIADDIVRELRIRVGKSGKKSWSMLYRVVQPDGKRGEMKRLSLGAYPKVSLAEARTKARTALEQADDGIDPAAVKEEEVEQRQTRTFEAVLDRFVELYAKPNTKDGRWAKAQEELAKKQAEAGAGPDDSSAAAAKPRKIGRCPAERLLADHVAPKWQGRLIETITRAEAHEMLDEVIEESGASIAREVRKHLTRMFNWAADRGLIAANPLAGMQRPELGYVSRERVLTVEELGQIWNAAKDAAYPFGDMVRLLILTGQRRSEIAGLERGWIHTEQRAVEIPAASYKTKRPHVFPLSAPAWALVEALPKWNGGDFLFTTTSGERPFSGFSKAKAALDSKIAKNAKKAEIEPMEPWTLHDIRRSVATHMARLGVAQEHIERVLGHVVAGVAGTYNRYSYLDEKRAALEAWGKLWVAK</sequence>
<evidence type="ECO:0000256" key="1">
    <source>
        <dbReference type="ARBA" id="ARBA00008857"/>
    </source>
</evidence>
<evidence type="ECO:0000256" key="2">
    <source>
        <dbReference type="ARBA" id="ARBA00022908"/>
    </source>
</evidence>
<comment type="caution">
    <text evidence="7">The sequence shown here is derived from an EMBL/GenBank/DDBJ whole genome shotgun (WGS) entry which is preliminary data.</text>
</comment>
<dbReference type="InterPro" id="IPR038488">
    <property type="entry name" value="Integrase_DNA-bd_sf"/>
</dbReference>
<evidence type="ECO:0000259" key="6">
    <source>
        <dbReference type="PROSITE" id="PS51898"/>
    </source>
</evidence>
<dbReference type="InterPro" id="IPR053876">
    <property type="entry name" value="Phage_int_M"/>
</dbReference>
<dbReference type="SUPFAM" id="SSF56349">
    <property type="entry name" value="DNA breaking-rejoining enzymes"/>
    <property type="match status" value="1"/>
</dbReference>